<feature type="compositionally biased region" description="Basic and acidic residues" evidence="1">
    <location>
        <begin position="245"/>
        <end position="258"/>
    </location>
</feature>
<gene>
    <name evidence="2" type="ORF">AK812_SmicGene34683</name>
</gene>
<name>A0A1Q9CND5_SYMMI</name>
<keyword evidence="3" id="KW-1185">Reference proteome</keyword>
<proteinExistence type="predicted"/>
<evidence type="ECO:0000313" key="2">
    <source>
        <dbReference type="EMBL" id="OLP84441.1"/>
    </source>
</evidence>
<dbReference type="Proteomes" id="UP000186817">
    <property type="component" value="Unassembled WGS sequence"/>
</dbReference>
<organism evidence="2 3">
    <name type="scientific">Symbiodinium microadriaticum</name>
    <name type="common">Dinoflagellate</name>
    <name type="synonym">Zooxanthella microadriatica</name>
    <dbReference type="NCBI Taxonomy" id="2951"/>
    <lineage>
        <taxon>Eukaryota</taxon>
        <taxon>Sar</taxon>
        <taxon>Alveolata</taxon>
        <taxon>Dinophyceae</taxon>
        <taxon>Suessiales</taxon>
        <taxon>Symbiodiniaceae</taxon>
        <taxon>Symbiodinium</taxon>
    </lineage>
</organism>
<evidence type="ECO:0000313" key="3">
    <source>
        <dbReference type="Proteomes" id="UP000186817"/>
    </source>
</evidence>
<evidence type="ECO:0000256" key="1">
    <source>
        <dbReference type="SAM" id="MobiDB-lite"/>
    </source>
</evidence>
<comment type="caution">
    <text evidence="2">The sequence shown here is derived from an EMBL/GenBank/DDBJ whole genome shotgun (WGS) entry which is preliminary data.</text>
</comment>
<dbReference type="AlphaFoldDB" id="A0A1Q9CND5"/>
<feature type="compositionally biased region" description="Basic and acidic residues" evidence="1">
    <location>
        <begin position="264"/>
        <end position="275"/>
    </location>
</feature>
<feature type="region of interest" description="Disordered" evidence="1">
    <location>
        <begin position="219"/>
        <end position="292"/>
    </location>
</feature>
<accession>A0A1Q9CND5</accession>
<feature type="region of interest" description="Disordered" evidence="1">
    <location>
        <begin position="153"/>
        <end position="172"/>
    </location>
</feature>
<sequence length="292" mass="32542">MLLYQPAVLQKNYGDGHVKTKLLFEATKIPLDVKSCGEKATTAFGCPKRATVFRPLRKQNKRFNSGGLKLSATIRDAVLERYPIADYEAHDPTYIDLVEEETIANDKVGTPFLFRYGVTTSKEVPYYRKNAKAVDVDSLMKLAVEFGVTTKKKFRSPGELPTSSDATREAMGDEWHQRDLQRLHANGSSGTLALGAVAGPGLRPARLLSLRLRLPSVVVEPKRGQGQGRGRGKSSGSNNRGESQNTREYERWKADHARMLAAEEAQRRAETRLQEVEGELWAQENETLSPEP</sequence>
<dbReference type="OrthoDB" id="10332580at2759"/>
<dbReference type="EMBL" id="LSRX01001042">
    <property type="protein sequence ID" value="OLP84441.1"/>
    <property type="molecule type" value="Genomic_DNA"/>
</dbReference>
<protein>
    <submittedName>
        <fullName evidence="2">Uncharacterized protein</fullName>
    </submittedName>
</protein>
<reference evidence="2 3" key="1">
    <citation type="submission" date="2016-02" db="EMBL/GenBank/DDBJ databases">
        <title>Genome analysis of coral dinoflagellate symbionts highlights evolutionary adaptations to a symbiotic lifestyle.</title>
        <authorList>
            <person name="Aranda M."/>
            <person name="Li Y."/>
            <person name="Liew Y.J."/>
            <person name="Baumgarten S."/>
            <person name="Simakov O."/>
            <person name="Wilson M."/>
            <person name="Piel J."/>
            <person name="Ashoor H."/>
            <person name="Bougouffa S."/>
            <person name="Bajic V.B."/>
            <person name="Ryu T."/>
            <person name="Ravasi T."/>
            <person name="Bayer T."/>
            <person name="Micklem G."/>
            <person name="Kim H."/>
            <person name="Bhak J."/>
            <person name="Lajeunesse T.C."/>
            <person name="Voolstra C.R."/>
        </authorList>
    </citation>
    <scope>NUCLEOTIDE SEQUENCE [LARGE SCALE GENOMIC DNA]</scope>
    <source>
        <strain evidence="2 3">CCMP2467</strain>
    </source>
</reference>